<proteinExistence type="predicted"/>
<keyword evidence="3" id="KW-1185">Reference proteome</keyword>
<organism evidence="2 3">
    <name type="scientific">Rubrivivax albus</name>
    <dbReference type="NCBI Taxonomy" id="2499835"/>
    <lineage>
        <taxon>Bacteria</taxon>
        <taxon>Pseudomonadati</taxon>
        <taxon>Pseudomonadota</taxon>
        <taxon>Betaproteobacteria</taxon>
        <taxon>Burkholderiales</taxon>
        <taxon>Sphaerotilaceae</taxon>
        <taxon>Rubrivivax</taxon>
    </lineage>
</organism>
<dbReference type="SUPFAM" id="SSF54427">
    <property type="entry name" value="NTF2-like"/>
    <property type="match status" value="1"/>
</dbReference>
<dbReference type="Proteomes" id="UP000288178">
    <property type="component" value="Unassembled WGS sequence"/>
</dbReference>
<feature type="chain" id="PRO_5019467885" description="Nuclear transport factor 2 family protein" evidence="1">
    <location>
        <begin position="24"/>
        <end position="168"/>
    </location>
</feature>
<feature type="signal peptide" evidence="1">
    <location>
        <begin position="1"/>
        <end position="23"/>
    </location>
</feature>
<reference evidence="2 3" key="1">
    <citation type="submission" date="2019-01" db="EMBL/GenBank/DDBJ databases">
        <authorList>
            <person name="Chen W.-M."/>
        </authorList>
    </citation>
    <scope>NUCLEOTIDE SEQUENCE [LARGE SCALE GENOMIC DNA]</scope>
    <source>
        <strain evidence="2 3">ICH-3</strain>
    </source>
</reference>
<dbReference type="AlphaFoldDB" id="A0A437JL94"/>
<protein>
    <recommendedName>
        <fullName evidence="4">Nuclear transport factor 2 family protein</fullName>
    </recommendedName>
</protein>
<dbReference type="RefSeq" id="WP_128201584.1">
    <property type="nucleotide sequence ID" value="NZ_SACT01000017.1"/>
</dbReference>
<dbReference type="EMBL" id="SACT01000017">
    <property type="protein sequence ID" value="RVT47429.1"/>
    <property type="molecule type" value="Genomic_DNA"/>
</dbReference>
<evidence type="ECO:0008006" key="4">
    <source>
        <dbReference type="Google" id="ProtNLM"/>
    </source>
</evidence>
<keyword evidence="1" id="KW-0732">Signal</keyword>
<name>A0A437JL94_9BURK</name>
<evidence type="ECO:0000313" key="3">
    <source>
        <dbReference type="Proteomes" id="UP000288178"/>
    </source>
</evidence>
<dbReference type="InterPro" id="IPR032710">
    <property type="entry name" value="NTF2-like_dom_sf"/>
</dbReference>
<dbReference type="Gene3D" id="3.10.450.50">
    <property type="match status" value="1"/>
</dbReference>
<sequence length="168" mass="18972">MQRRYVLAYAAWTLALAMPKAGAEQAGNADAEAALRQAVSDYLASWNSHEIASWARWLTEDVEWIDPSDPSPKKSKATVTTFASYYVRTYDLDLRIKKLLLASNGKSATVALEGKWLELPQRDGKYSREWARDLLVSRWRYEGDGWRLLYMNNHAGSSAEIAKAEGLN</sequence>
<gene>
    <name evidence="2" type="ORF">ENE75_24160</name>
</gene>
<comment type="caution">
    <text evidence="2">The sequence shown here is derived from an EMBL/GenBank/DDBJ whole genome shotgun (WGS) entry which is preliminary data.</text>
</comment>
<evidence type="ECO:0000313" key="2">
    <source>
        <dbReference type="EMBL" id="RVT47429.1"/>
    </source>
</evidence>
<accession>A0A437JL94</accession>
<evidence type="ECO:0000256" key="1">
    <source>
        <dbReference type="SAM" id="SignalP"/>
    </source>
</evidence>
<dbReference type="OrthoDB" id="8846083at2"/>